<dbReference type="InterPro" id="IPR039697">
    <property type="entry name" value="Alcohol_dehydrogenase_Fe"/>
</dbReference>
<dbReference type="GO" id="GO:0004022">
    <property type="term" value="F:alcohol dehydrogenase (NAD+) activity"/>
    <property type="evidence" value="ECO:0007669"/>
    <property type="project" value="TreeGrafter"/>
</dbReference>
<dbReference type="Gene3D" id="1.20.1090.10">
    <property type="entry name" value="Dehydroquinate synthase-like - alpha domain"/>
    <property type="match status" value="1"/>
</dbReference>
<proteinExistence type="predicted"/>
<dbReference type="PROSITE" id="PS00913">
    <property type="entry name" value="ADH_IRON_1"/>
    <property type="match status" value="1"/>
</dbReference>
<name>X1U7W5_9ZZZZ</name>
<dbReference type="SUPFAM" id="SSF56796">
    <property type="entry name" value="Dehydroquinate synthase-like"/>
    <property type="match status" value="1"/>
</dbReference>
<evidence type="ECO:0000313" key="2">
    <source>
        <dbReference type="EMBL" id="GAJ13643.1"/>
    </source>
</evidence>
<feature type="non-terminal residue" evidence="2">
    <location>
        <position position="1"/>
    </location>
</feature>
<dbReference type="Pfam" id="PF25137">
    <property type="entry name" value="ADH_Fe_C"/>
    <property type="match status" value="1"/>
</dbReference>
<dbReference type="PANTHER" id="PTHR11496">
    <property type="entry name" value="ALCOHOL DEHYDROGENASE"/>
    <property type="match status" value="1"/>
</dbReference>
<organism evidence="2">
    <name type="scientific">marine sediment metagenome</name>
    <dbReference type="NCBI Taxonomy" id="412755"/>
    <lineage>
        <taxon>unclassified sequences</taxon>
        <taxon>metagenomes</taxon>
        <taxon>ecological metagenomes</taxon>
    </lineage>
</organism>
<gene>
    <name evidence="2" type="ORF">S12H4_47832</name>
</gene>
<dbReference type="EMBL" id="BARW01029821">
    <property type="protein sequence ID" value="GAJ13643.1"/>
    <property type="molecule type" value="Genomic_DNA"/>
</dbReference>
<dbReference type="GO" id="GO:0046872">
    <property type="term" value="F:metal ion binding"/>
    <property type="evidence" value="ECO:0007669"/>
    <property type="project" value="InterPro"/>
</dbReference>
<dbReference type="PANTHER" id="PTHR11496:SF102">
    <property type="entry name" value="ALCOHOL DEHYDROGENASE 4"/>
    <property type="match status" value="1"/>
</dbReference>
<evidence type="ECO:0000259" key="1">
    <source>
        <dbReference type="Pfam" id="PF25137"/>
    </source>
</evidence>
<feature type="domain" description="Fe-containing alcohol dehydrogenase-like C-terminal" evidence="1">
    <location>
        <begin position="26"/>
        <end position="212"/>
    </location>
</feature>
<dbReference type="InterPro" id="IPR056798">
    <property type="entry name" value="ADH_Fe_C"/>
</dbReference>
<reference evidence="2" key="1">
    <citation type="journal article" date="2014" name="Front. Microbiol.">
        <title>High frequency of phylogenetically diverse reductive dehalogenase-homologous genes in deep subseafloor sedimentary metagenomes.</title>
        <authorList>
            <person name="Kawai M."/>
            <person name="Futagami T."/>
            <person name="Toyoda A."/>
            <person name="Takaki Y."/>
            <person name="Nishi S."/>
            <person name="Hori S."/>
            <person name="Arai W."/>
            <person name="Tsubouchi T."/>
            <person name="Morono Y."/>
            <person name="Uchiyama I."/>
            <person name="Ito T."/>
            <person name="Fujiyama A."/>
            <person name="Inagaki F."/>
            <person name="Takami H."/>
        </authorList>
    </citation>
    <scope>NUCLEOTIDE SEQUENCE</scope>
    <source>
        <strain evidence="2">Expedition CK06-06</strain>
    </source>
</reference>
<dbReference type="AlphaFoldDB" id="X1U7W5"/>
<protein>
    <recommendedName>
        <fullName evidence="1">Fe-containing alcohol dehydrogenase-like C-terminal domain-containing protein</fullName>
    </recommendedName>
</protein>
<comment type="caution">
    <text evidence="2">The sequence shown here is derived from an EMBL/GenBank/DDBJ whole genome shotgun (WGS) entry which is preliminary data.</text>
</comment>
<dbReference type="InterPro" id="IPR018211">
    <property type="entry name" value="ADH_Fe_CS"/>
</dbReference>
<dbReference type="CDD" id="cd08551">
    <property type="entry name" value="Fe-ADH"/>
    <property type="match status" value="1"/>
</dbReference>
<accession>X1U7W5</accession>
<sequence>IVSDLLVPKLAVVDPALCKSMPPRLTAETGIDALAHCIEGYVAMSIPYHPYYEALALYGVKLVGRSLRAAYSNGDDIDARTDMCMAAINGGIAFSKGLGLGHAIGHAIGAHYHLSHGKAVALGLLCFVRANSMACKKQFRDLAWVLGYSEDLEVALVELYNDLKVPMRLRDLGILEIDLEGIAFETSKDVANLASNPVPMSQRQILKLLKDFY</sequence>